<gene>
    <name evidence="1" type="ORF">KIL84_022765</name>
</gene>
<name>A0A9D3WQQ2_9SAUR</name>
<protein>
    <submittedName>
        <fullName evidence="1">Uncharacterized protein</fullName>
    </submittedName>
</protein>
<keyword evidence="2" id="KW-1185">Reference proteome</keyword>
<accession>A0A9D3WQQ2</accession>
<reference evidence="1" key="1">
    <citation type="submission" date="2021-09" db="EMBL/GenBank/DDBJ databases">
        <title>The genome of Mauremys mutica provides insights into the evolution of semi-aquatic lifestyle.</title>
        <authorList>
            <person name="Gong S."/>
            <person name="Gao Y."/>
        </authorList>
    </citation>
    <scope>NUCLEOTIDE SEQUENCE</scope>
    <source>
        <strain evidence="1">MM-2020</strain>
        <tissue evidence="1">Muscle</tissue>
    </source>
</reference>
<feature type="non-terminal residue" evidence="1">
    <location>
        <position position="70"/>
    </location>
</feature>
<dbReference type="AlphaFoldDB" id="A0A9D3WQQ2"/>
<proteinExistence type="predicted"/>
<comment type="caution">
    <text evidence="1">The sequence shown here is derived from an EMBL/GenBank/DDBJ whole genome shotgun (WGS) entry which is preliminary data.</text>
</comment>
<dbReference type="Proteomes" id="UP000827986">
    <property type="component" value="Unassembled WGS sequence"/>
</dbReference>
<evidence type="ECO:0000313" key="2">
    <source>
        <dbReference type="Proteomes" id="UP000827986"/>
    </source>
</evidence>
<dbReference type="EMBL" id="JAHDVG010000488">
    <property type="protein sequence ID" value="KAH1165206.1"/>
    <property type="molecule type" value="Genomic_DNA"/>
</dbReference>
<sequence>QEADRGDGKNQDSRFIFGIQEQRERAEEMEYPILHIIFLLKAKPCEQKMLLLSLSLLLIRKSEKDSRRSL</sequence>
<evidence type="ECO:0000313" key="1">
    <source>
        <dbReference type="EMBL" id="KAH1165206.1"/>
    </source>
</evidence>
<organism evidence="1 2">
    <name type="scientific">Mauremys mutica</name>
    <name type="common">yellowpond turtle</name>
    <dbReference type="NCBI Taxonomy" id="74926"/>
    <lineage>
        <taxon>Eukaryota</taxon>
        <taxon>Metazoa</taxon>
        <taxon>Chordata</taxon>
        <taxon>Craniata</taxon>
        <taxon>Vertebrata</taxon>
        <taxon>Euteleostomi</taxon>
        <taxon>Archelosauria</taxon>
        <taxon>Testudinata</taxon>
        <taxon>Testudines</taxon>
        <taxon>Cryptodira</taxon>
        <taxon>Durocryptodira</taxon>
        <taxon>Testudinoidea</taxon>
        <taxon>Geoemydidae</taxon>
        <taxon>Geoemydinae</taxon>
        <taxon>Mauremys</taxon>
    </lineage>
</organism>